<gene>
    <name evidence="1" type="ORF">LCGC14_2987770</name>
</gene>
<evidence type="ECO:0000313" key="1">
    <source>
        <dbReference type="EMBL" id="KKK64086.1"/>
    </source>
</evidence>
<protein>
    <submittedName>
        <fullName evidence="1">Uncharacterized protein</fullName>
    </submittedName>
</protein>
<organism evidence="1">
    <name type="scientific">marine sediment metagenome</name>
    <dbReference type="NCBI Taxonomy" id="412755"/>
    <lineage>
        <taxon>unclassified sequences</taxon>
        <taxon>metagenomes</taxon>
        <taxon>ecological metagenomes</taxon>
    </lineage>
</organism>
<dbReference type="AlphaFoldDB" id="A0A0F8ZVT2"/>
<accession>A0A0F8ZVT2</accession>
<sequence length="57" mass="6488">MNNVYEEKTVQELKAMAYDILAHQQRVANELQYINNLIAQKEAAPKVAPKSEAEITE</sequence>
<name>A0A0F8ZVT2_9ZZZZ</name>
<dbReference type="EMBL" id="LAZR01061187">
    <property type="protein sequence ID" value="KKK64086.1"/>
    <property type="molecule type" value="Genomic_DNA"/>
</dbReference>
<comment type="caution">
    <text evidence="1">The sequence shown here is derived from an EMBL/GenBank/DDBJ whole genome shotgun (WGS) entry which is preliminary data.</text>
</comment>
<reference evidence="1" key="1">
    <citation type="journal article" date="2015" name="Nature">
        <title>Complex archaea that bridge the gap between prokaryotes and eukaryotes.</title>
        <authorList>
            <person name="Spang A."/>
            <person name="Saw J.H."/>
            <person name="Jorgensen S.L."/>
            <person name="Zaremba-Niedzwiedzka K."/>
            <person name="Martijn J."/>
            <person name="Lind A.E."/>
            <person name="van Eijk R."/>
            <person name="Schleper C."/>
            <person name="Guy L."/>
            <person name="Ettema T.J."/>
        </authorList>
    </citation>
    <scope>NUCLEOTIDE SEQUENCE</scope>
</reference>
<proteinExistence type="predicted"/>